<name>M2QCS0_CERS8</name>
<organism evidence="2 3">
    <name type="scientific">Ceriporiopsis subvermispora (strain B)</name>
    <name type="common">White-rot fungus</name>
    <name type="synonym">Gelatoporia subvermispora</name>
    <dbReference type="NCBI Taxonomy" id="914234"/>
    <lineage>
        <taxon>Eukaryota</taxon>
        <taxon>Fungi</taxon>
        <taxon>Dikarya</taxon>
        <taxon>Basidiomycota</taxon>
        <taxon>Agaricomycotina</taxon>
        <taxon>Agaricomycetes</taxon>
        <taxon>Polyporales</taxon>
        <taxon>Gelatoporiaceae</taxon>
        <taxon>Gelatoporia</taxon>
    </lineage>
</organism>
<dbReference type="HOGENOM" id="CLU_2721993_0_0_1"/>
<dbReference type="Proteomes" id="UP000016930">
    <property type="component" value="Unassembled WGS sequence"/>
</dbReference>
<sequence length="72" mass="7782">MGHTIEVIYTKKGQIKKAEGVKRPQEHLPPTTGRDAPSAGGVRPVGQHIRQVIPGDQLGDILYLFDRSGGHA</sequence>
<feature type="region of interest" description="Disordered" evidence="1">
    <location>
        <begin position="16"/>
        <end position="43"/>
    </location>
</feature>
<dbReference type="AlphaFoldDB" id="M2QCS0"/>
<dbReference type="EMBL" id="KB445802">
    <property type="protein sequence ID" value="EMD34813.1"/>
    <property type="molecule type" value="Genomic_DNA"/>
</dbReference>
<keyword evidence="3" id="KW-1185">Reference proteome</keyword>
<evidence type="ECO:0000256" key="1">
    <source>
        <dbReference type="SAM" id="MobiDB-lite"/>
    </source>
</evidence>
<evidence type="ECO:0000313" key="2">
    <source>
        <dbReference type="EMBL" id="EMD34813.1"/>
    </source>
</evidence>
<reference evidence="2 3" key="1">
    <citation type="journal article" date="2012" name="Proc. Natl. Acad. Sci. U.S.A.">
        <title>Comparative genomics of Ceriporiopsis subvermispora and Phanerochaete chrysosporium provide insight into selective ligninolysis.</title>
        <authorList>
            <person name="Fernandez-Fueyo E."/>
            <person name="Ruiz-Duenas F.J."/>
            <person name="Ferreira P."/>
            <person name="Floudas D."/>
            <person name="Hibbett D.S."/>
            <person name="Canessa P."/>
            <person name="Larrondo L.F."/>
            <person name="James T.Y."/>
            <person name="Seelenfreund D."/>
            <person name="Lobos S."/>
            <person name="Polanco R."/>
            <person name="Tello M."/>
            <person name="Honda Y."/>
            <person name="Watanabe T."/>
            <person name="Watanabe T."/>
            <person name="Ryu J.S."/>
            <person name="Kubicek C.P."/>
            <person name="Schmoll M."/>
            <person name="Gaskell J."/>
            <person name="Hammel K.E."/>
            <person name="St John F.J."/>
            <person name="Vanden Wymelenberg A."/>
            <person name="Sabat G."/>
            <person name="Splinter BonDurant S."/>
            <person name="Syed K."/>
            <person name="Yadav J.S."/>
            <person name="Doddapaneni H."/>
            <person name="Subramanian V."/>
            <person name="Lavin J.L."/>
            <person name="Oguiza J.A."/>
            <person name="Perez G."/>
            <person name="Pisabarro A.G."/>
            <person name="Ramirez L."/>
            <person name="Santoyo F."/>
            <person name="Master E."/>
            <person name="Coutinho P.M."/>
            <person name="Henrissat B."/>
            <person name="Lombard V."/>
            <person name="Magnuson J.K."/>
            <person name="Kuees U."/>
            <person name="Hori C."/>
            <person name="Igarashi K."/>
            <person name="Samejima M."/>
            <person name="Held B.W."/>
            <person name="Barry K.W."/>
            <person name="LaButti K.M."/>
            <person name="Lapidus A."/>
            <person name="Lindquist E.A."/>
            <person name="Lucas S.M."/>
            <person name="Riley R."/>
            <person name="Salamov A.A."/>
            <person name="Hoffmeister D."/>
            <person name="Schwenk D."/>
            <person name="Hadar Y."/>
            <person name="Yarden O."/>
            <person name="de Vries R.P."/>
            <person name="Wiebenga A."/>
            <person name="Stenlid J."/>
            <person name="Eastwood D."/>
            <person name="Grigoriev I.V."/>
            <person name="Berka R.M."/>
            <person name="Blanchette R.A."/>
            <person name="Kersten P."/>
            <person name="Martinez A.T."/>
            <person name="Vicuna R."/>
            <person name="Cullen D."/>
        </authorList>
    </citation>
    <scope>NUCLEOTIDE SEQUENCE [LARGE SCALE GENOMIC DNA]</scope>
    <source>
        <strain evidence="2 3">B</strain>
    </source>
</reference>
<accession>M2QCS0</accession>
<proteinExistence type="predicted"/>
<protein>
    <submittedName>
        <fullName evidence="2">Uncharacterized protein</fullName>
    </submittedName>
</protein>
<gene>
    <name evidence="2" type="ORF">CERSUDRAFT_97396</name>
</gene>
<feature type="compositionally biased region" description="Basic and acidic residues" evidence="1">
    <location>
        <begin position="16"/>
        <end position="26"/>
    </location>
</feature>
<evidence type="ECO:0000313" key="3">
    <source>
        <dbReference type="Proteomes" id="UP000016930"/>
    </source>
</evidence>